<gene>
    <name evidence="4" type="ORF">GCM10009539_82340</name>
</gene>
<feature type="transmembrane region" description="Helical" evidence="1">
    <location>
        <begin position="242"/>
        <end position="261"/>
    </location>
</feature>
<feature type="transmembrane region" description="Helical" evidence="1">
    <location>
        <begin position="184"/>
        <end position="204"/>
    </location>
</feature>
<evidence type="ECO:0000313" key="5">
    <source>
        <dbReference type="Proteomes" id="UP001500967"/>
    </source>
</evidence>
<organism evidence="4 5">
    <name type="scientific">Cryptosporangium japonicum</name>
    <dbReference type="NCBI Taxonomy" id="80872"/>
    <lineage>
        <taxon>Bacteria</taxon>
        <taxon>Bacillati</taxon>
        <taxon>Actinomycetota</taxon>
        <taxon>Actinomycetes</taxon>
        <taxon>Cryptosporangiales</taxon>
        <taxon>Cryptosporangiaceae</taxon>
        <taxon>Cryptosporangium</taxon>
    </lineage>
</organism>
<dbReference type="EMBL" id="BAAAGX010000046">
    <property type="protein sequence ID" value="GAA0281963.1"/>
    <property type="molecule type" value="Genomic_DNA"/>
</dbReference>
<dbReference type="InterPro" id="IPR043968">
    <property type="entry name" value="SGNH"/>
</dbReference>
<dbReference type="PANTHER" id="PTHR23028:SF53">
    <property type="entry name" value="ACYL_TRANSF_3 DOMAIN-CONTAINING PROTEIN"/>
    <property type="match status" value="1"/>
</dbReference>
<feature type="domain" description="SGNH" evidence="3">
    <location>
        <begin position="413"/>
        <end position="633"/>
    </location>
</feature>
<feature type="domain" description="Acyltransferase 3" evidence="2">
    <location>
        <begin position="27"/>
        <end position="339"/>
    </location>
</feature>
<comment type="caution">
    <text evidence="4">The sequence shown here is derived from an EMBL/GenBank/DDBJ whole genome shotgun (WGS) entry which is preliminary data.</text>
</comment>
<keyword evidence="1" id="KW-1133">Transmembrane helix</keyword>
<keyword evidence="5" id="KW-1185">Reference proteome</keyword>
<dbReference type="Pfam" id="PF01757">
    <property type="entry name" value="Acyl_transf_3"/>
    <property type="match status" value="1"/>
</dbReference>
<name>A0ABP3EWS7_9ACTN</name>
<keyword evidence="1" id="KW-0812">Transmembrane</keyword>
<dbReference type="Pfam" id="PF19040">
    <property type="entry name" value="SGNH"/>
    <property type="match status" value="1"/>
</dbReference>
<evidence type="ECO:0000313" key="4">
    <source>
        <dbReference type="EMBL" id="GAA0281963.1"/>
    </source>
</evidence>
<dbReference type="Proteomes" id="UP001500967">
    <property type="component" value="Unassembled WGS sequence"/>
</dbReference>
<feature type="transmembrane region" description="Helical" evidence="1">
    <location>
        <begin position="366"/>
        <end position="388"/>
    </location>
</feature>
<feature type="transmembrane region" description="Helical" evidence="1">
    <location>
        <begin position="267"/>
        <end position="290"/>
    </location>
</feature>
<feature type="transmembrane region" description="Helical" evidence="1">
    <location>
        <begin position="216"/>
        <end position="235"/>
    </location>
</feature>
<reference evidence="5" key="1">
    <citation type="journal article" date="2019" name="Int. J. Syst. Evol. Microbiol.">
        <title>The Global Catalogue of Microorganisms (GCM) 10K type strain sequencing project: providing services to taxonomists for standard genome sequencing and annotation.</title>
        <authorList>
            <consortium name="The Broad Institute Genomics Platform"/>
            <consortium name="The Broad Institute Genome Sequencing Center for Infectious Disease"/>
            <person name="Wu L."/>
            <person name="Ma J."/>
        </authorList>
    </citation>
    <scope>NUCLEOTIDE SEQUENCE [LARGE SCALE GENOMIC DNA]</scope>
    <source>
        <strain evidence="5">JCM 10425</strain>
    </source>
</reference>
<dbReference type="InterPro" id="IPR002656">
    <property type="entry name" value="Acyl_transf_3_dom"/>
</dbReference>
<evidence type="ECO:0000256" key="1">
    <source>
        <dbReference type="SAM" id="Phobius"/>
    </source>
</evidence>
<feature type="transmembrane region" description="Helical" evidence="1">
    <location>
        <begin position="157"/>
        <end position="177"/>
    </location>
</feature>
<dbReference type="InterPro" id="IPR050879">
    <property type="entry name" value="Acyltransferase_3"/>
</dbReference>
<sequence>MSKREFSVIDADTGVKSITEGYSYQPGLDGIRALAVLAVLVYHLGAGWLPGGFLGVDVFFALSGFLITTLVLTRAGADGRVDLVGFLTRRARRLLPAALVMVAVVAVVGAVTMTPDRLGPLRLDGVWTVLQAANWRFVVSGQSYVDAFAPPSPLRHAWSLAVEEQFYLVWPVVLAVFVRRRRALLGVALVVACASAVWMGFSYAPDPSRAYYGTDTRVHALLVGAGLAIVLLGPGRNRWVRLLGRLALPALIVLAVAFALVSDSSPVYYRGAGFGLALVATVLVGAVAVAPDGFVGRLLRAAPLPWLGRRSYSLYLWHWPVFCWLEPRSGAVGVAAKLALTAVLALASYHLVELPLRRGPRTNGRFTLLASGAVAAVLTVVVVATMGATPPLVGEPAEPGAEPRLLAAGSSPSAIRLATAGDSVAKSLAPGLRRVADSHGWGYADSAVSSCSVAGLLMVEPDGSPYRAGRRCPEVVAPMQRALVANFDPTLVLVHSRWENQPVRRPDGVVVRPRSAAHLAYVRSQLVAALARLTAGRAHVVLIEPIPSAESLCRRLGNSPEACRDQLRDPGEEQYNALRRSMATVFPGRVTVISVADLVCPGGVCTDDVGGRRPRPDGLHFSPSGAAWLAPLILHRAVDAGALG</sequence>
<proteinExistence type="predicted"/>
<dbReference type="PANTHER" id="PTHR23028">
    <property type="entry name" value="ACETYLTRANSFERASE"/>
    <property type="match status" value="1"/>
</dbReference>
<feature type="transmembrane region" description="Helical" evidence="1">
    <location>
        <begin position="55"/>
        <end position="73"/>
    </location>
</feature>
<feature type="transmembrane region" description="Helical" evidence="1">
    <location>
        <begin position="94"/>
        <end position="113"/>
    </location>
</feature>
<keyword evidence="1" id="KW-0472">Membrane</keyword>
<evidence type="ECO:0008006" key="6">
    <source>
        <dbReference type="Google" id="ProtNLM"/>
    </source>
</evidence>
<protein>
    <recommendedName>
        <fullName evidence="6">Acyltransferase</fullName>
    </recommendedName>
</protein>
<dbReference type="SUPFAM" id="SSF52266">
    <property type="entry name" value="SGNH hydrolase"/>
    <property type="match status" value="1"/>
</dbReference>
<evidence type="ECO:0000259" key="3">
    <source>
        <dbReference type="Pfam" id="PF19040"/>
    </source>
</evidence>
<accession>A0ABP3EWS7</accession>
<evidence type="ECO:0000259" key="2">
    <source>
        <dbReference type="Pfam" id="PF01757"/>
    </source>
</evidence>